<dbReference type="Gramene" id="CDY18113">
    <property type="protein sequence ID" value="CDY18113"/>
    <property type="gene ID" value="GSBRNA2T00002621001"/>
</dbReference>
<accession>A0A078G0I1</accession>
<name>A0A078G0I1_BRANA</name>
<sequence>MWSIRLGRGLEISCIKTPPRNHGKLLGVPSECLG</sequence>
<gene>
    <name evidence="1" type="primary">BnaA01g23740D</name>
    <name evidence="1" type="ORF">GSBRNA2T00002621001</name>
</gene>
<keyword evidence="2" id="KW-1185">Reference proteome</keyword>
<dbReference type="AlphaFoldDB" id="A0A078G0I1"/>
<protein>
    <submittedName>
        <fullName evidence="1">BnaA01g23740D protein</fullName>
    </submittedName>
</protein>
<reference evidence="1 2" key="1">
    <citation type="journal article" date="2014" name="Science">
        <title>Plant genetics. Early allopolyploid evolution in the post-Neolithic Brassica napus oilseed genome.</title>
        <authorList>
            <person name="Chalhoub B."/>
            <person name="Denoeud F."/>
            <person name="Liu S."/>
            <person name="Parkin I.A."/>
            <person name="Tang H."/>
            <person name="Wang X."/>
            <person name="Chiquet J."/>
            <person name="Belcram H."/>
            <person name="Tong C."/>
            <person name="Samans B."/>
            <person name="Correa M."/>
            <person name="Da Silva C."/>
            <person name="Just J."/>
            <person name="Falentin C."/>
            <person name="Koh C.S."/>
            <person name="Le Clainche I."/>
            <person name="Bernard M."/>
            <person name="Bento P."/>
            <person name="Noel B."/>
            <person name="Labadie K."/>
            <person name="Alberti A."/>
            <person name="Charles M."/>
            <person name="Arnaud D."/>
            <person name="Guo H."/>
            <person name="Daviaud C."/>
            <person name="Alamery S."/>
            <person name="Jabbari K."/>
            <person name="Zhao M."/>
            <person name="Edger P.P."/>
            <person name="Chelaifa H."/>
            <person name="Tack D."/>
            <person name="Lassalle G."/>
            <person name="Mestiri I."/>
            <person name="Schnel N."/>
            <person name="Le Paslier M.C."/>
            <person name="Fan G."/>
            <person name="Renault V."/>
            <person name="Bayer P.E."/>
            <person name="Golicz A.A."/>
            <person name="Manoli S."/>
            <person name="Lee T.H."/>
            <person name="Thi V.H."/>
            <person name="Chalabi S."/>
            <person name="Hu Q."/>
            <person name="Fan C."/>
            <person name="Tollenaere R."/>
            <person name="Lu Y."/>
            <person name="Battail C."/>
            <person name="Shen J."/>
            <person name="Sidebottom C.H."/>
            <person name="Wang X."/>
            <person name="Canaguier A."/>
            <person name="Chauveau A."/>
            <person name="Berard A."/>
            <person name="Deniot G."/>
            <person name="Guan M."/>
            <person name="Liu Z."/>
            <person name="Sun F."/>
            <person name="Lim Y.P."/>
            <person name="Lyons E."/>
            <person name="Town C.D."/>
            <person name="Bancroft I."/>
            <person name="Wang X."/>
            <person name="Meng J."/>
            <person name="Ma J."/>
            <person name="Pires J.C."/>
            <person name="King G.J."/>
            <person name="Brunel D."/>
            <person name="Delourme R."/>
            <person name="Renard M."/>
            <person name="Aury J.M."/>
            <person name="Adams K.L."/>
            <person name="Batley J."/>
            <person name="Snowdon R.J."/>
            <person name="Tost J."/>
            <person name="Edwards D."/>
            <person name="Zhou Y."/>
            <person name="Hua W."/>
            <person name="Sharpe A.G."/>
            <person name="Paterson A.H."/>
            <person name="Guan C."/>
            <person name="Wincker P."/>
        </authorList>
    </citation>
    <scope>NUCLEOTIDE SEQUENCE [LARGE SCALE GENOMIC DNA]</scope>
    <source>
        <strain evidence="2">cv. Darmor-bzh</strain>
    </source>
</reference>
<dbReference type="Proteomes" id="UP000028999">
    <property type="component" value="Unassembled WGS sequence"/>
</dbReference>
<evidence type="ECO:0000313" key="1">
    <source>
        <dbReference type="EMBL" id="CDY18113.1"/>
    </source>
</evidence>
<evidence type="ECO:0000313" key="2">
    <source>
        <dbReference type="Proteomes" id="UP000028999"/>
    </source>
</evidence>
<dbReference type="PaxDb" id="3708-A0A078G0I1"/>
<organism evidence="1 2">
    <name type="scientific">Brassica napus</name>
    <name type="common">Rape</name>
    <dbReference type="NCBI Taxonomy" id="3708"/>
    <lineage>
        <taxon>Eukaryota</taxon>
        <taxon>Viridiplantae</taxon>
        <taxon>Streptophyta</taxon>
        <taxon>Embryophyta</taxon>
        <taxon>Tracheophyta</taxon>
        <taxon>Spermatophyta</taxon>
        <taxon>Magnoliopsida</taxon>
        <taxon>eudicotyledons</taxon>
        <taxon>Gunneridae</taxon>
        <taxon>Pentapetalae</taxon>
        <taxon>rosids</taxon>
        <taxon>malvids</taxon>
        <taxon>Brassicales</taxon>
        <taxon>Brassicaceae</taxon>
        <taxon>Brassiceae</taxon>
        <taxon>Brassica</taxon>
    </lineage>
</organism>
<dbReference type="EMBL" id="LK032082">
    <property type="protein sequence ID" value="CDY18113.1"/>
    <property type="molecule type" value="Genomic_DNA"/>
</dbReference>
<proteinExistence type="predicted"/>